<feature type="transmembrane region" description="Helical" evidence="2">
    <location>
        <begin position="99"/>
        <end position="120"/>
    </location>
</feature>
<feature type="compositionally biased region" description="Low complexity" evidence="1">
    <location>
        <begin position="383"/>
        <end position="401"/>
    </location>
</feature>
<comment type="caution">
    <text evidence="3">The sequence shown here is derived from an EMBL/GenBank/DDBJ whole genome shotgun (WGS) entry which is preliminary data.</text>
</comment>
<feature type="region of interest" description="Disordered" evidence="1">
    <location>
        <begin position="334"/>
        <end position="356"/>
    </location>
</feature>
<protein>
    <submittedName>
        <fullName evidence="3">3293_t:CDS:1</fullName>
    </submittedName>
</protein>
<feature type="transmembrane region" description="Helical" evidence="2">
    <location>
        <begin position="169"/>
        <end position="191"/>
    </location>
</feature>
<evidence type="ECO:0000256" key="1">
    <source>
        <dbReference type="SAM" id="MobiDB-lite"/>
    </source>
</evidence>
<proteinExistence type="predicted"/>
<keyword evidence="2" id="KW-0812">Transmembrane</keyword>
<gene>
    <name evidence="3" type="ORF">AGERDE_LOCUS5340</name>
</gene>
<dbReference type="AlphaFoldDB" id="A0A9N9AAW5"/>
<keyword evidence="2" id="KW-1133">Transmembrane helix</keyword>
<dbReference type="EMBL" id="CAJVPL010000707">
    <property type="protein sequence ID" value="CAG8523093.1"/>
    <property type="molecule type" value="Genomic_DNA"/>
</dbReference>
<name>A0A9N9AAW5_9GLOM</name>
<organism evidence="3 4">
    <name type="scientific">Ambispora gerdemannii</name>
    <dbReference type="NCBI Taxonomy" id="144530"/>
    <lineage>
        <taxon>Eukaryota</taxon>
        <taxon>Fungi</taxon>
        <taxon>Fungi incertae sedis</taxon>
        <taxon>Mucoromycota</taxon>
        <taxon>Glomeromycotina</taxon>
        <taxon>Glomeromycetes</taxon>
        <taxon>Archaeosporales</taxon>
        <taxon>Ambisporaceae</taxon>
        <taxon>Ambispora</taxon>
    </lineage>
</organism>
<feature type="transmembrane region" description="Helical" evidence="2">
    <location>
        <begin position="32"/>
        <end position="58"/>
    </location>
</feature>
<sequence length="423" mass="46882">MHSAPTHQLLGIDTNTTSHASNDVNTLIQQPWAVILSCIFGGALFYLLITLMHLCVYTYYLRKRLLMITTTACGFGILRLFLGLYDFATPQIQTTQKTVLFICANVIAFGLSDTVLYLRAAPFSKYPLITRAAWILTSIIKIILFSIVDEPRMAMSSQVYALSIENRRIVFNAVYDTLTIVYYAYISWVFIEHLRERGLLTTGHVYGPTNDHAVKFRRLLHVSIAYGLLGMGVVTLTRFLRAVLSSDSSCLMLGLAVAAEVCIVPCMIKTEIASKKSGIGIGLLNDGRGNDEKHLSEAASILKLRSIFFGHGNNRHRVNIDSFDEQIDDNSIPNNIVAGTDDDIRNSRDSNNNHPRNLIISLGSSIIASEDHNHSRNQSLLLSPNTVSTTPTTDSPPDTNSHIIIHLTPPVSLERQSKFDDGS</sequence>
<feature type="transmembrane region" description="Helical" evidence="2">
    <location>
        <begin position="132"/>
        <end position="149"/>
    </location>
</feature>
<keyword evidence="4" id="KW-1185">Reference proteome</keyword>
<accession>A0A9N9AAW5</accession>
<keyword evidence="2" id="KW-0472">Membrane</keyword>
<dbReference type="Proteomes" id="UP000789831">
    <property type="component" value="Unassembled WGS sequence"/>
</dbReference>
<evidence type="ECO:0000313" key="3">
    <source>
        <dbReference type="EMBL" id="CAG8523093.1"/>
    </source>
</evidence>
<dbReference type="OrthoDB" id="5635254at2759"/>
<feature type="transmembrane region" description="Helical" evidence="2">
    <location>
        <begin position="65"/>
        <end position="87"/>
    </location>
</feature>
<evidence type="ECO:0000256" key="2">
    <source>
        <dbReference type="SAM" id="Phobius"/>
    </source>
</evidence>
<reference evidence="3" key="1">
    <citation type="submission" date="2021-06" db="EMBL/GenBank/DDBJ databases">
        <authorList>
            <person name="Kallberg Y."/>
            <person name="Tangrot J."/>
            <person name="Rosling A."/>
        </authorList>
    </citation>
    <scope>NUCLEOTIDE SEQUENCE</scope>
    <source>
        <strain evidence="3">MT106</strain>
    </source>
</reference>
<feature type="region of interest" description="Disordered" evidence="1">
    <location>
        <begin position="379"/>
        <end position="403"/>
    </location>
</feature>
<evidence type="ECO:0000313" key="4">
    <source>
        <dbReference type="Proteomes" id="UP000789831"/>
    </source>
</evidence>